<evidence type="ECO:0000259" key="8">
    <source>
        <dbReference type="PROSITE" id="PS50166"/>
    </source>
</evidence>
<keyword evidence="6" id="KW-0653">Protein transport</keyword>
<gene>
    <name evidence="9" type="ORF">RR46_01094</name>
</gene>
<dbReference type="Proteomes" id="UP000053268">
    <property type="component" value="Unassembled WGS sequence"/>
</dbReference>
<dbReference type="SUPFAM" id="SSF48371">
    <property type="entry name" value="ARM repeat"/>
    <property type="match status" value="1"/>
</dbReference>
<dbReference type="GO" id="GO:0005049">
    <property type="term" value="F:nuclear export signal receptor activity"/>
    <property type="evidence" value="ECO:0007669"/>
    <property type="project" value="InterPro"/>
</dbReference>
<dbReference type="Pfam" id="PF03810">
    <property type="entry name" value="IBN_N"/>
    <property type="match status" value="1"/>
</dbReference>
<proteinExistence type="inferred from homology"/>
<reference evidence="9 10" key="1">
    <citation type="journal article" date="2015" name="Nat. Commun.">
        <title>Outbred genome sequencing and CRISPR/Cas9 gene editing in butterflies.</title>
        <authorList>
            <person name="Li X."/>
            <person name="Fan D."/>
            <person name="Zhang W."/>
            <person name="Liu G."/>
            <person name="Zhang L."/>
            <person name="Zhao L."/>
            <person name="Fang X."/>
            <person name="Chen L."/>
            <person name="Dong Y."/>
            <person name="Chen Y."/>
            <person name="Ding Y."/>
            <person name="Zhao R."/>
            <person name="Feng M."/>
            <person name="Zhu Y."/>
            <person name="Feng Y."/>
            <person name="Jiang X."/>
            <person name="Zhu D."/>
            <person name="Xiang H."/>
            <person name="Feng X."/>
            <person name="Li S."/>
            <person name="Wang J."/>
            <person name="Zhang G."/>
            <person name="Kronforst M.R."/>
            <person name="Wang W."/>
        </authorList>
    </citation>
    <scope>NUCLEOTIDE SEQUENCE [LARGE SCALE GENOMIC DNA]</scope>
    <source>
        <strain evidence="9">Ya'a_city_454_Px</strain>
        <tissue evidence="9">Whole body</tissue>
    </source>
</reference>
<dbReference type="EMBL" id="KQ459348">
    <property type="protein sequence ID" value="KPJ01316.1"/>
    <property type="molecule type" value="Genomic_DNA"/>
</dbReference>
<evidence type="ECO:0000256" key="5">
    <source>
        <dbReference type="ARBA" id="ARBA00022490"/>
    </source>
</evidence>
<dbReference type="InterPro" id="IPR001494">
    <property type="entry name" value="Importin-beta_N"/>
</dbReference>
<feature type="domain" description="Importin N-terminal" evidence="8">
    <location>
        <begin position="29"/>
        <end position="95"/>
    </location>
</feature>
<keyword evidence="10" id="KW-1185">Reference proteome</keyword>
<evidence type="ECO:0000256" key="1">
    <source>
        <dbReference type="ARBA" id="ARBA00004123"/>
    </source>
</evidence>
<dbReference type="STRING" id="66420.A0A0N1PH00"/>
<dbReference type="AlphaFoldDB" id="A0A0N1PH00"/>
<dbReference type="SMART" id="SM00913">
    <property type="entry name" value="IBN_N"/>
    <property type="match status" value="1"/>
</dbReference>
<evidence type="ECO:0000313" key="10">
    <source>
        <dbReference type="Proteomes" id="UP000053268"/>
    </source>
</evidence>
<keyword evidence="4" id="KW-0813">Transport</keyword>
<comment type="subcellular location">
    <subcellularLocation>
        <location evidence="2">Cytoplasm</location>
    </subcellularLocation>
    <subcellularLocation>
        <location evidence="1">Nucleus</location>
    </subcellularLocation>
</comment>
<dbReference type="Gene3D" id="1.25.10.10">
    <property type="entry name" value="Leucine-rich Repeat Variant"/>
    <property type="match status" value="1"/>
</dbReference>
<dbReference type="PANTHER" id="PTHR12596:SF2">
    <property type="entry name" value="EXPORTIN-7 ISOFORM X1"/>
    <property type="match status" value="1"/>
</dbReference>
<dbReference type="GO" id="GO:0031267">
    <property type="term" value="F:small GTPase binding"/>
    <property type="evidence" value="ECO:0007669"/>
    <property type="project" value="InterPro"/>
</dbReference>
<keyword evidence="7" id="KW-0539">Nucleus</keyword>
<protein>
    <submittedName>
        <fullName evidence="9">Exportin-7</fullName>
    </submittedName>
</protein>
<evidence type="ECO:0000256" key="7">
    <source>
        <dbReference type="ARBA" id="ARBA00023242"/>
    </source>
</evidence>
<dbReference type="GO" id="GO:0005737">
    <property type="term" value="C:cytoplasm"/>
    <property type="evidence" value="ECO:0007669"/>
    <property type="project" value="UniProtKB-SubCell"/>
</dbReference>
<dbReference type="PANTHER" id="PTHR12596">
    <property type="entry name" value="EXPORTIN 4,7-RELATED"/>
    <property type="match status" value="1"/>
</dbReference>
<evidence type="ECO:0000256" key="3">
    <source>
        <dbReference type="ARBA" id="ARBA00009466"/>
    </source>
</evidence>
<evidence type="ECO:0000256" key="2">
    <source>
        <dbReference type="ARBA" id="ARBA00004496"/>
    </source>
</evidence>
<name>A0A0N1PH00_PAPXU</name>
<dbReference type="InterPro" id="IPR011989">
    <property type="entry name" value="ARM-like"/>
</dbReference>
<accession>A0A0N1PH00</accession>
<evidence type="ECO:0000256" key="6">
    <source>
        <dbReference type="ARBA" id="ARBA00022927"/>
    </source>
</evidence>
<dbReference type="GO" id="GO:0005643">
    <property type="term" value="C:nuclear pore"/>
    <property type="evidence" value="ECO:0007669"/>
    <property type="project" value="TreeGrafter"/>
</dbReference>
<evidence type="ECO:0000313" key="9">
    <source>
        <dbReference type="EMBL" id="KPJ01316.1"/>
    </source>
</evidence>
<dbReference type="GO" id="GO:0006611">
    <property type="term" value="P:protein export from nucleus"/>
    <property type="evidence" value="ECO:0007669"/>
    <property type="project" value="TreeGrafter"/>
</dbReference>
<dbReference type="InterPro" id="IPR044189">
    <property type="entry name" value="XPO4/7-like"/>
</dbReference>
<evidence type="ECO:0000256" key="4">
    <source>
        <dbReference type="ARBA" id="ARBA00022448"/>
    </source>
</evidence>
<comment type="similarity">
    <text evidence="3">Belongs to the exportin family.</text>
</comment>
<keyword evidence="5" id="KW-0963">Cytoplasm</keyword>
<sequence>MAEEQEVRQIELLCKQLYDSQDPNIREQAEKAVVAFQESPDTLSKCQALLERADSSYSQLLAATTLAKLLSRSTTSLSVQQRLDIRNYVLNYLATRPKLAAFVIQSLVSLFARITKLGWFDMVKEEYVFRNVMNDVSSFLQGPAEMCTIGVQLLCQLVSEMNQVSDDASRSLTKHRKIASSFRDNQLFEIFRLSCSLLGAPLRLGEEAQQALLAALLRLAHACLT</sequence>
<organism evidence="9 10">
    <name type="scientific">Papilio xuthus</name>
    <name type="common">Asian swallowtail butterfly</name>
    <dbReference type="NCBI Taxonomy" id="66420"/>
    <lineage>
        <taxon>Eukaryota</taxon>
        <taxon>Metazoa</taxon>
        <taxon>Ecdysozoa</taxon>
        <taxon>Arthropoda</taxon>
        <taxon>Hexapoda</taxon>
        <taxon>Insecta</taxon>
        <taxon>Pterygota</taxon>
        <taxon>Neoptera</taxon>
        <taxon>Endopterygota</taxon>
        <taxon>Lepidoptera</taxon>
        <taxon>Glossata</taxon>
        <taxon>Ditrysia</taxon>
        <taxon>Papilionoidea</taxon>
        <taxon>Papilionidae</taxon>
        <taxon>Papilioninae</taxon>
        <taxon>Papilio</taxon>
    </lineage>
</organism>
<dbReference type="InterPro" id="IPR016024">
    <property type="entry name" value="ARM-type_fold"/>
</dbReference>
<dbReference type="PROSITE" id="PS50166">
    <property type="entry name" value="IMPORTIN_B_NT"/>
    <property type="match status" value="1"/>
</dbReference>